<organism evidence="2 3">
    <name type="scientific">Halorussus caseinilyticus</name>
    <dbReference type="NCBI Taxonomy" id="3034025"/>
    <lineage>
        <taxon>Archaea</taxon>
        <taxon>Methanobacteriati</taxon>
        <taxon>Methanobacteriota</taxon>
        <taxon>Stenosarchaea group</taxon>
        <taxon>Halobacteria</taxon>
        <taxon>Halobacteriales</taxon>
        <taxon>Haladaptataceae</taxon>
        <taxon>Halorussus</taxon>
    </lineage>
</organism>
<evidence type="ECO:0000313" key="3">
    <source>
        <dbReference type="Proteomes" id="UP001596407"/>
    </source>
</evidence>
<evidence type="ECO:0000313" key="2">
    <source>
        <dbReference type="EMBL" id="MFC7081892.1"/>
    </source>
</evidence>
<dbReference type="Proteomes" id="UP001596407">
    <property type="component" value="Unassembled WGS sequence"/>
</dbReference>
<name>A0ABD5WMU9_9EURY</name>
<proteinExistence type="predicted"/>
<feature type="compositionally biased region" description="Basic and acidic residues" evidence="1">
    <location>
        <begin position="17"/>
        <end position="32"/>
    </location>
</feature>
<dbReference type="RefSeq" id="WP_382210187.1">
    <property type="nucleotide sequence ID" value="NZ_JBHSZH010000005.1"/>
</dbReference>
<protein>
    <submittedName>
        <fullName evidence="2">Uncharacterized protein</fullName>
    </submittedName>
</protein>
<gene>
    <name evidence="2" type="ORF">ACFQJ6_19140</name>
</gene>
<accession>A0ABD5WMU9</accession>
<feature type="region of interest" description="Disordered" evidence="1">
    <location>
        <begin position="1"/>
        <end position="45"/>
    </location>
</feature>
<dbReference type="AlphaFoldDB" id="A0ABD5WMU9"/>
<comment type="caution">
    <text evidence="2">The sequence shown here is derived from an EMBL/GenBank/DDBJ whole genome shotgun (WGS) entry which is preliminary data.</text>
</comment>
<feature type="compositionally biased region" description="Acidic residues" evidence="1">
    <location>
        <begin position="1"/>
        <end position="16"/>
    </location>
</feature>
<evidence type="ECO:0000256" key="1">
    <source>
        <dbReference type="SAM" id="MobiDB-lite"/>
    </source>
</evidence>
<keyword evidence="3" id="KW-1185">Reference proteome</keyword>
<dbReference type="EMBL" id="JBHSZH010000005">
    <property type="protein sequence ID" value="MFC7081892.1"/>
    <property type="molecule type" value="Genomic_DNA"/>
</dbReference>
<sequence>MAEIDETYEDGDERDGGDEHRRNRLDRPRDNSNPEDPEFVETGRR</sequence>
<reference evidence="2 3" key="1">
    <citation type="journal article" date="2019" name="Int. J. Syst. Evol. Microbiol.">
        <title>The Global Catalogue of Microorganisms (GCM) 10K type strain sequencing project: providing services to taxonomists for standard genome sequencing and annotation.</title>
        <authorList>
            <consortium name="The Broad Institute Genomics Platform"/>
            <consortium name="The Broad Institute Genome Sequencing Center for Infectious Disease"/>
            <person name="Wu L."/>
            <person name="Ma J."/>
        </authorList>
    </citation>
    <scope>NUCLEOTIDE SEQUENCE [LARGE SCALE GENOMIC DNA]</scope>
    <source>
        <strain evidence="2 3">DT72</strain>
    </source>
</reference>